<dbReference type="InterPro" id="IPR001098">
    <property type="entry name" value="DNA-dir_DNA_pol_A_palm_dom"/>
</dbReference>
<dbReference type="Gene3D" id="3.30.70.370">
    <property type="match status" value="1"/>
</dbReference>
<evidence type="ECO:0000259" key="12">
    <source>
        <dbReference type="SMART" id="SM00475"/>
    </source>
</evidence>
<dbReference type="SUPFAM" id="SSF56672">
    <property type="entry name" value="DNA/RNA polymerases"/>
    <property type="match status" value="1"/>
</dbReference>
<protein>
    <recommendedName>
        <fullName evidence="10 11">DNA polymerase I</fullName>
        <ecNumber evidence="10 11">2.7.7.7</ecNumber>
    </recommendedName>
</protein>
<evidence type="ECO:0000256" key="6">
    <source>
        <dbReference type="ARBA" id="ARBA00022932"/>
    </source>
</evidence>
<evidence type="ECO:0000259" key="13">
    <source>
        <dbReference type="SMART" id="SM00482"/>
    </source>
</evidence>
<dbReference type="CDD" id="cd06140">
    <property type="entry name" value="DNA_polA_I_Bacillus_like_exo"/>
    <property type="match status" value="1"/>
</dbReference>
<evidence type="ECO:0000256" key="2">
    <source>
        <dbReference type="ARBA" id="ARBA00022679"/>
    </source>
</evidence>
<keyword evidence="6 11" id="KW-0239">DNA-directed DNA polymerase</keyword>
<comment type="caution">
    <text evidence="14">The sequence shown here is derived from an EMBL/GenBank/DDBJ whole genome shotgun (WGS) entry which is preliminary data.</text>
</comment>
<dbReference type="PANTHER" id="PTHR10133:SF27">
    <property type="entry name" value="DNA POLYMERASE NU"/>
    <property type="match status" value="1"/>
</dbReference>
<dbReference type="GO" id="GO:0006261">
    <property type="term" value="P:DNA-templated DNA replication"/>
    <property type="evidence" value="ECO:0007669"/>
    <property type="project" value="UniProtKB-UniRule"/>
</dbReference>
<keyword evidence="3 11" id="KW-0548">Nucleotidyltransferase</keyword>
<keyword evidence="11" id="KW-0378">Hydrolase</keyword>
<accession>A0A1F8EBC0</accession>
<feature type="domain" description="DNA-directed DNA polymerase family A palm" evidence="13">
    <location>
        <begin position="644"/>
        <end position="859"/>
    </location>
</feature>
<dbReference type="NCBIfam" id="TIGR00593">
    <property type="entry name" value="pola"/>
    <property type="match status" value="1"/>
</dbReference>
<dbReference type="GO" id="GO:0003677">
    <property type="term" value="F:DNA binding"/>
    <property type="evidence" value="ECO:0007669"/>
    <property type="project" value="UniProtKB-UniRule"/>
</dbReference>
<organism evidence="14 15">
    <name type="scientific">Candidatus Yanofskybacteria bacterium RIFCSPHIGHO2_01_FULL_41_21</name>
    <dbReference type="NCBI Taxonomy" id="1802660"/>
    <lineage>
        <taxon>Bacteria</taxon>
        <taxon>Candidatus Yanofskyibacteriota</taxon>
    </lineage>
</organism>
<dbReference type="InterPro" id="IPR036397">
    <property type="entry name" value="RNaseH_sf"/>
</dbReference>
<keyword evidence="11" id="KW-0269">Exonuclease</keyword>
<evidence type="ECO:0000256" key="7">
    <source>
        <dbReference type="ARBA" id="ARBA00023125"/>
    </source>
</evidence>
<dbReference type="CDD" id="cd08637">
    <property type="entry name" value="DNA_pol_A_pol_I_C"/>
    <property type="match status" value="1"/>
</dbReference>
<sequence length="898" mass="100704">MMKKLVLIDSNALVHRAFHALPPTLNTSTGVPTNAIFGFMSVMIKMIKDLKPDYIVATFDLPGATFRHEEFAEYKSHRVKAPDELYLQIPYIKEILTKFGIPIFEKAGFEADDLIGALAEQAKTVDDLQVIIMTGDLDTLQLVEGDKVVVFTLRKGVTDTVTYNEKEVKARYGLEPSQLIDFKGLKGDPSDNIPGVPGIGDKTASMLIGTFGSLENLYKNIEDIKDKKSKIKNKELSEKLIQKLIDNKDQAFFSKHLATIIRDVDIDFDLGKTEWRKHLDKLALEKLLKDLALYNIVKRLGEINGSTSEPASLFDAPKDDIKTVFAGSADEVGKILHQLESADEVVLDIHLGIVLLRFSDKDGIVSSQGFPETILKDGNVLTQFGKIISNPNIKKIGHDIKMIYRWALEKGITPAGFVFDTKLAAYLLNSEVKDFLLERLFFLEFGRDMGPEPLKRLGYIDMLKEHYEMKLREFDLTKVLNDIELPLSPILALMERAGIKIDVKGLEKLSIIITKELNNLEEKISKMAGGKFNINSPKQLSVVLFDPAPAGLDLKGKVRKTGKGALSTAHGELEKLAEEHPIINLILKYRELQKLKTTYIEPFPTLIDSEGRVHTTYNQTGTTTGRLSSQDPNLQNIPVRTEIGQEFRKAFIAEKDFVLLSCDYSQLDLRVAAHLSGDPDMTDAFKRGEDIHTRTAANVFGVDASAVTQEMRRQAKTLNFGVLYGMGLLGFQRASGVSRAEAKIFIDNYNKEFSGLARFMEETKQKARKDGYVSTLFGRRRPIPDILSTMPMLRASAERMAINMPVQGTSADLIKIAMINVQKLIDEKYFNDPSTGSGQAVRMLLQVHDELLFEVRRDLVEKVSKEIKEIMESAHHFNVPIIVDAKCGDNWSEMEEIK</sequence>
<dbReference type="InterPro" id="IPR020046">
    <property type="entry name" value="5-3_exonucl_a-hlix_arch_N"/>
</dbReference>
<evidence type="ECO:0000313" key="14">
    <source>
        <dbReference type="EMBL" id="OGM97907.1"/>
    </source>
</evidence>
<dbReference type="InterPro" id="IPR020045">
    <property type="entry name" value="DNA_polI_H3TH"/>
</dbReference>
<dbReference type="Pfam" id="PF02739">
    <property type="entry name" value="5_3_exonuc_N"/>
    <property type="match status" value="1"/>
</dbReference>
<dbReference type="InterPro" id="IPR018320">
    <property type="entry name" value="DNA_polymerase_1"/>
</dbReference>
<evidence type="ECO:0000256" key="10">
    <source>
        <dbReference type="NCBIfam" id="TIGR00593"/>
    </source>
</evidence>
<evidence type="ECO:0000256" key="4">
    <source>
        <dbReference type="ARBA" id="ARBA00022705"/>
    </source>
</evidence>
<dbReference type="FunFam" id="1.20.1060.10:FF:000001">
    <property type="entry name" value="DNA polymerase I"/>
    <property type="match status" value="1"/>
</dbReference>
<dbReference type="InterPro" id="IPR008918">
    <property type="entry name" value="HhH2"/>
</dbReference>
<dbReference type="InterPro" id="IPR043502">
    <property type="entry name" value="DNA/RNA_pol_sf"/>
</dbReference>
<dbReference type="Gene3D" id="3.30.420.10">
    <property type="entry name" value="Ribonuclease H-like superfamily/Ribonuclease H"/>
    <property type="match status" value="1"/>
</dbReference>
<keyword evidence="8 11" id="KW-0234">DNA repair</keyword>
<dbReference type="STRING" id="1802660.A2735_02745"/>
<gene>
    <name evidence="11" type="primary">polA</name>
    <name evidence="14" type="ORF">A2735_02745</name>
</gene>
<comment type="similarity">
    <text evidence="1 11">Belongs to the DNA polymerase type-A family.</text>
</comment>
<dbReference type="Proteomes" id="UP000178520">
    <property type="component" value="Unassembled WGS sequence"/>
</dbReference>
<dbReference type="Gene3D" id="1.20.1060.10">
    <property type="entry name" value="Taq DNA Polymerase, Chain T, domain 4"/>
    <property type="match status" value="1"/>
</dbReference>
<dbReference type="GO" id="GO:0008409">
    <property type="term" value="F:5'-3' exonuclease activity"/>
    <property type="evidence" value="ECO:0007669"/>
    <property type="project" value="UniProtKB-UniRule"/>
</dbReference>
<evidence type="ECO:0000313" key="15">
    <source>
        <dbReference type="Proteomes" id="UP000178520"/>
    </source>
</evidence>
<dbReference type="InterPro" id="IPR002298">
    <property type="entry name" value="DNA_polymerase_A"/>
</dbReference>
<proteinExistence type="inferred from homology"/>
<dbReference type="InterPro" id="IPR029060">
    <property type="entry name" value="PIN-like_dom_sf"/>
</dbReference>
<evidence type="ECO:0000256" key="3">
    <source>
        <dbReference type="ARBA" id="ARBA00022695"/>
    </source>
</evidence>
<keyword evidence="2 11" id="KW-0808">Transferase</keyword>
<dbReference type="FunFam" id="1.10.150.20:FF:000002">
    <property type="entry name" value="DNA polymerase I"/>
    <property type="match status" value="1"/>
</dbReference>
<reference evidence="14 15" key="1">
    <citation type="journal article" date="2016" name="Nat. Commun.">
        <title>Thousands of microbial genomes shed light on interconnected biogeochemical processes in an aquifer system.</title>
        <authorList>
            <person name="Anantharaman K."/>
            <person name="Brown C.T."/>
            <person name="Hug L.A."/>
            <person name="Sharon I."/>
            <person name="Castelle C.J."/>
            <person name="Probst A.J."/>
            <person name="Thomas B.C."/>
            <person name="Singh A."/>
            <person name="Wilkins M.J."/>
            <person name="Karaoz U."/>
            <person name="Brodie E.L."/>
            <person name="Williams K.H."/>
            <person name="Hubbard S.S."/>
            <person name="Banfield J.F."/>
        </authorList>
    </citation>
    <scope>NUCLEOTIDE SEQUENCE [LARGE SCALE GENOMIC DNA]</scope>
</reference>
<evidence type="ECO:0000256" key="5">
    <source>
        <dbReference type="ARBA" id="ARBA00022763"/>
    </source>
</evidence>
<evidence type="ECO:0000256" key="1">
    <source>
        <dbReference type="ARBA" id="ARBA00007705"/>
    </source>
</evidence>
<dbReference type="CDD" id="cd09898">
    <property type="entry name" value="H3TH_53EXO"/>
    <property type="match status" value="1"/>
</dbReference>
<keyword evidence="7 11" id="KW-0238">DNA-binding</keyword>
<dbReference type="SMART" id="SM00482">
    <property type="entry name" value="POLAc"/>
    <property type="match status" value="1"/>
</dbReference>
<comment type="function">
    <text evidence="11">In addition to polymerase activity, this DNA polymerase exhibits 5'-3' exonuclease activity.</text>
</comment>
<dbReference type="Pfam" id="PF00476">
    <property type="entry name" value="DNA_pol_A"/>
    <property type="match status" value="1"/>
</dbReference>
<dbReference type="SMART" id="SM00475">
    <property type="entry name" value="53EXOc"/>
    <property type="match status" value="1"/>
</dbReference>
<feature type="domain" description="5'-3' exonuclease" evidence="12">
    <location>
        <begin position="3"/>
        <end position="276"/>
    </location>
</feature>
<dbReference type="EMBL" id="MGJA01000007">
    <property type="protein sequence ID" value="OGM97907.1"/>
    <property type="molecule type" value="Genomic_DNA"/>
</dbReference>
<dbReference type="PANTHER" id="PTHR10133">
    <property type="entry name" value="DNA POLYMERASE I"/>
    <property type="match status" value="1"/>
</dbReference>
<evidence type="ECO:0000256" key="11">
    <source>
        <dbReference type="RuleBase" id="RU004460"/>
    </source>
</evidence>
<dbReference type="GO" id="GO:0006302">
    <property type="term" value="P:double-strand break repair"/>
    <property type="evidence" value="ECO:0007669"/>
    <property type="project" value="TreeGrafter"/>
</dbReference>
<dbReference type="AlphaFoldDB" id="A0A1F8EBC0"/>
<dbReference type="SUPFAM" id="SSF88723">
    <property type="entry name" value="PIN domain-like"/>
    <property type="match status" value="1"/>
</dbReference>
<dbReference type="GO" id="GO:0003887">
    <property type="term" value="F:DNA-directed DNA polymerase activity"/>
    <property type="evidence" value="ECO:0007669"/>
    <property type="project" value="UniProtKB-UniRule"/>
</dbReference>
<dbReference type="CDD" id="cd09859">
    <property type="entry name" value="PIN_53EXO"/>
    <property type="match status" value="1"/>
</dbReference>
<keyword evidence="5 11" id="KW-0227">DNA damage</keyword>
<dbReference type="FunFam" id="1.10.150.20:FF:000003">
    <property type="entry name" value="DNA polymerase I"/>
    <property type="match status" value="1"/>
</dbReference>
<keyword evidence="4 11" id="KW-0235">DNA replication</keyword>
<dbReference type="PRINTS" id="PR00868">
    <property type="entry name" value="DNAPOLI"/>
</dbReference>
<evidence type="ECO:0000256" key="9">
    <source>
        <dbReference type="ARBA" id="ARBA00049244"/>
    </source>
</evidence>
<dbReference type="EC" id="2.7.7.7" evidence="10 11"/>
<comment type="catalytic activity">
    <reaction evidence="9 11">
        <text>DNA(n) + a 2'-deoxyribonucleoside 5'-triphosphate = DNA(n+1) + diphosphate</text>
        <dbReference type="Rhea" id="RHEA:22508"/>
        <dbReference type="Rhea" id="RHEA-COMP:17339"/>
        <dbReference type="Rhea" id="RHEA-COMP:17340"/>
        <dbReference type="ChEBI" id="CHEBI:33019"/>
        <dbReference type="ChEBI" id="CHEBI:61560"/>
        <dbReference type="ChEBI" id="CHEBI:173112"/>
        <dbReference type="EC" id="2.7.7.7"/>
    </reaction>
</comment>
<evidence type="ECO:0000256" key="8">
    <source>
        <dbReference type="ARBA" id="ARBA00023204"/>
    </source>
</evidence>
<dbReference type="InterPro" id="IPR036279">
    <property type="entry name" value="5-3_exonuclease_C_sf"/>
</dbReference>
<dbReference type="InterPro" id="IPR012337">
    <property type="entry name" value="RNaseH-like_sf"/>
</dbReference>
<keyword evidence="11" id="KW-0540">Nuclease</keyword>
<dbReference type="SUPFAM" id="SSF47807">
    <property type="entry name" value="5' to 3' exonuclease, C-terminal subdomain"/>
    <property type="match status" value="1"/>
</dbReference>
<name>A0A1F8EBC0_9BACT</name>
<dbReference type="Gene3D" id="1.10.150.20">
    <property type="entry name" value="5' to 3' exonuclease, C-terminal subdomain"/>
    <property type="match status" value="2"/>
</dbReference>
<dbReference type="SUPFAM" id="SSF53098">
    <property type="entry name" value="Ribonuclease H-like"/>
    <property type="match status" value="1"/>
</dbReference>
<dbReference type="Pfam" id="PF01367">
    <property type="entry name" value="5_3_exonuc"/>
    <property type="match status" value="1"/>
</dbReference>
<dbReference type="Gene3D" id="3.40.50.1010">
    <property type="entry name" value="5'-nuclease"/>
    <property type="match status" value="1"/>
</dbReference>
<dbReference type="SMART" id="SM00279">
    <property type="entry name" value="HhH2"/>
    <property type="match status" value="1"/>
</dbReference>
<dbReference type="InterPro" id="IPR002421">
    <property type="entry name" value="5-3_exonuclease"/>
</dbReference>